<evidence type="ECO:0000313" key="2">
    <source>
        <dbReference type="Proteomes" id="UP000309997"/>
    </source>
</evidence>
<proteinExistence type="predicted"/>
<gene>
    <name evidence="1" type="ORF">D5086_028426</name>
</gene>
<organism evidence="1 2">
    <name type="scientific">Populus alba</name>
    <name type="common">White poplar</name>
    <dbReference type="NCBI Taxonomy" id="43335"/>
    <lineage>
        <taxon>Eukaryota</taxon>
        <taxon>Viridiplantae</taxon>
        <taxon>Streptophyta</taxon>
        <taxon>Embryophyta</taxon>
        <taxon>Tracheophyta</taxon>
        <taxon>Spermatophyta</taxon>
        <taxon>Magnoliopsida</taxon>
        <taxon>eudicotyledons</taxon>
        <taxon>Gunneridae</taxon>
        <taxon>Pentapetalae</taxon>
        <taxon>rosids</taxon>
        <taxon>fabids</taxon>
        <taxon>Malpighiales</taxon>
        <taxon>Salicaceae</taxon>
        <taxon>Saliceae</taxon>
        <taxon>Populus</taxon>
    </lineage>
</organism>
<dbReference type="EMBL" id="RCHU02000015">
    <property type="protein sequence ID" value="KAL3571177.1"/>
    <property type="molecule type" value="Genomic_DNA"/>
</dbReference>
<protein>
    <submittedName>
        <fullName evidence="1">Uncharacterized protein</fullName>
    </submittedName>
</protein>
<accession>A0ACC4AZ25</accession>
<keyword evidence="2" id="KW-1185">Reference proteome</keyword>
<evidence type="ECO:0000313" key="1">
    <source>
        <dbReference type="EMBL" id="KAL3571177.1"/>
    </source>
</evidence>
<sequence>VSFGKKYREGDSGRKFKKLLEEFGAVLGVFNVRDFIPWLGWINHLTGLNARVEWVFKELDRFLDEVIEESKANRDMFAAGTDTTQTALEWTMTELLKHPEVVKKAQDEIRRITGSKKSITLASLLHKFNWALPGGAKPQDLDITEAPGLTIHRKFPLVVIATPHSF</sequence>
<feature type="non-terminal residue" evidence="1">
    <location>
        <position position="1"/>
    </location>
</feature>
<name>A0ACC4AZ25_POPAL</name>
<comment type="caution">
    <text evidence="1">The sequence shown here is derived from an EMBL/GenBank/DDBJ whole genome shotgun (WGS) entry which is preliminary data.</text>
</comment>
<reference evidence="1 2" key="1">
    <citation type="journal article" date="2024" name="Plant Biotechnol. J.">
        <title>Genome and CRISPR/Cas9 system of a widespread forest tree (Populus alba) in the world.</title>
        <authorList>
            <person name="Liu Y.J."/>
            <person name="Jiang P.F."/>
            <person name="Han X.M."/>
            <person name="Li X.Y."/>
            <person name="Wang H.M."/>
            <person name="Wang Y.J."/>
            <person name="Wang X.X."/>
            <person name="Zeng Q.Y."/>
        </authorList>
    </citation>
    <scope>NUCLEOTIDE SEQUENCE [LARGE SCALE GENOMIC DNA]</scope>
    <source>
        <strain evidence="2">cv. PAL-ZL1</strain>
    </source>
</reference>
<dbReference type="Proteomes" id="UP000309997">
    <property type="component" value="Unassembled WGS sequence"/>
</dbReference>